<reference evidence="1 2" key="1">
    <citation type="submission" date="2015-06" db="EMBL/GenBank/DDBJ databases">
        <title>More than comparative genomics: Whole genome sequencing reveals elusive C. pecorum plasmid and re-evaluates genetic differences and phylogenetic relationships between C. pecorum from pig, cattle, sheep and koala hosts.</title>
        <authorList>
            <person name="Jelocnik M."/>
            <person name="Bachmann N.L."/>
            <person name="Kaltenboeck B."/>
            <person name="Waugh C."/>
            <person name="Woolford L."/>
            <person name="Speight N."/>
            <person name="Gillett A."/>
            <person name="Higgins D."/>
            <person name="Flanagan C."/>
            <person name="Myers G."/>
            <person name="Timms P."/>
            <person name="Polkinghorne A."/>
        </authorList>
    </citation>
    <scope>NUCLEOTIDE SEQUENCE [LARGE SCALE GENOMIC DNA]</scope>
    <source>
        <strain evidence="1 2">L1</strain>
    </source>
</reference>
<dbReference type="EMBL" id="LFRH01000001">
    <property type="protein sequence ID" value="KTF29220.1"/>
    <property type="molecule type" value="Genomic_DNA"/>
</dbReference>
<gene>
    <name evidence="1" type="ORF">cpL1_0431</name>
</gene>
<dbReference type="Proteomes" id="UP000054301">
    <property type="component" value="Unassembled WGS sequence"/>
</dbReference>
<proteinExistence type="predicted"/>
<organism evidence="1 2">
    <name type="scientific">Chlamydia pecorum</name>
    <dbReference type="NCBI Taxonomy" id="85991"/>
    <lineage>
        <taxon>Bacteria</taxon>
        <taxon>Pseudomonadati</taxon>
        <taxon>Chlamydiota</taxon>
        <taxon>Chlamydiia</taxon>
        <taxon>Chlamydiales</taxon>
        <taxon>Chlamydiaceae</taxon>
        <taxon>Chlamydia/Chlamydophila group</taxon>
        <taxon>Chlamydia</taxon>
    </lineage>
</organism>
<dbReference type="RefSeq" id="WP_021756378.1">
    <property type="nucleotide sequence ID" value="NZ_CP080401.1"/>
</dbReference>
<sequence length="212" mass="24023">MGLLKTIFCLSFLPLLSSCSSKNSSSCETLAERIFSQKGCPVLLHPPQEKRSPPCYPWHPYPNPVLTRYAFLCQGREACIETPEGILYDCNGFNHSLKEERFKTIHPKLIELSRKLQQSYPRLSIVEGLCCQKHFRFLQASKKSPSEKHLSGHAALITIPEELSLEDLCKALKAKHPIRDLRDPSILEISEARLSLYREGDTSSLLIEILDS</sequence>
<protein>
    <recommendedName>
        <fullName evidence="3">Lipoprotein</fullName>
    </recommendedName>
</protein>
<name>A0AA40U6A8_9CHLA</name>
<evidence type="ECO:0000313" key="2">
    <source>
        <dbReference type="Proteomes" id="UP000054301"/>
    </source>
</evidence>
<evidence type="ECO:0008006" key="3">
    <source>
        <dbReference type="Google" id="ProtNLM"/>
    </source>
</evidence>
<evidence type="ECO:0000313" key="1">
    <source>
        <dbReference type="EMBL" id="KTF29220.1"/>
    </source>
</evidence>
<comment type="caution">
    <text evidence="1">The sequence shown here is derived from an EMBL/GenBank/DDBJ whole genome shotgun (WGS) entry which is preliminary data.</text>
</comment>
<dbReference type="PROSITE" id="PS51257">
    <property type="entry name" value="PROKAR_LIPOPROTEIN"/>
    <property type="match status" value="1"/>
</dbReference>
<dbReference type="GeneID" id="99718506"/>
<accession>A0AA40U6A8</accession>
<dbReference type="AlphaFoldDB" id="A0AA40U6A8"/>